<dbReference type="EMBL" id="JAUIQD010000001">
    <property type="protein sequence ID" value="KAK3364042.1"/>
    <property type="molecule type" value="Genomic_DNA"/>
</dbReference>
<gene>
    <name evidence="1" type="ORF">B0T25DRAFT_576455</name>
</gene>
<reference evidence="1" key="1">
    <citation type="journal article" date="2023" name="Mol. Phylogenet. Evol.">
        <title>Genome-scale phylogeny and comparative genomics of the fungal order Sordariales.</title>
        <authorList>
            <person name="Hensen N."/>
            <person name="Bonometti L."/>
            <person name="Westerberg I."/>
            <person name="Brannstrom I.O."/>
            <person name="Guillou S."/>
            <person name="Cros-Aarteil S."/>
            <person name="Calhoun S."/>
            <person name="Haridas S."/>
            <person name="Kuo A."/>
            <person name="Mondo S."/>
            <person name="Pangilinan J."/>
            <person name="Riley R."/>
            <person name="LaButti K."/>
            <person name="Andreopoulos B."/>
            <person name="Lipzen A."/>
            <person name="Chen C."/>
            <person name="Yan M."/>
            <person name="Daum C."/>
            <person name="Ng V."/>
            <person name="Clum A."/>
            <person name="Steindorff A."/>
            <person name="Ohm R.A."/>
            <person name="Martin F."/>
            <person name="Silar P."/>
            <person name="Natvig D.O."/>
            <person name="Lalanne C."/>
            <person name="Gautier V."/>
            <person name="Ament-Velasquez S.L."/>
            <person name="Kruys A."/>
            <person name="Hutchinson M.I."/>
            <person name="Powell A.J."/>
            <person name="Barry K."/>
            <person name="Miller A.N."/>
            <person name="Grigoriev I.V."/>
            <person name="Debuchy R."/>
            <person name="Gladieux P."/>
            <person name="Hiltunen Thoren M."/>
            <person name="Johannesson H."/>
        </authorList>
    </citation>
    <scope>NUCLEOTIDE SEQUENCE</scope>
    <source>
        <strain evidence="1">CBS 955.72</strain>
    </source>
</reference>
<reference evidence="1" key="2">
    <citation type="submission" date="2023-06" db="EMBL/GenBank/DDBJ databases">
        <authorList>
            <consortium name="Lawrence Berkeley National Laboratory"/>
            <person name="Haridas S."/>
            <person name="Hensen N."/>
            <person name="Bonometti L."/>
            <person name="Westerberg I."/>
            <person name="Brannstrom I.O."/>
            <person name="Guillou S."/>
            <person name="Cros-Aarteil S."/>
            <person name="Calhoun S."/>
            <person name="Kuo A."/>
            <person name="Mondo S."/>
            <person name="Pangilinan J."/>
            <person name="Riley R."/>
            <person name="Labutti K."/>
            <person name="Andreopoulos B."/>
            <person name="Lipzen A."/>
            <person name="Chen C."/>
            <person name="Yanf M."/>
            <person name="Daum C."/>
            <person name="Ng V."/>
            <person name="Clum A."/>
            <person name="Steindorff A."/>
            <person name="Ohm R."/>
            <person name="Martin F."/>
            <person name="Silar P."/>
            <person name="Natvig D."/>
            <person name="Lalanne C."/>
            <person name="Gautier V."/>
            <person name="Ament-Velasquez S.L."/>
            <person name="Kruys A."/>
            <person name="Hutchinson M.I."/>
            <person name="Powell A.J."/>
            <person name="Barry K."/>
            <person name="Miller A.N."/>
            <person name="Grigoriev I.V."/>
            <person name="Debuchy R."/>
            <person name="Gladieux P."/>
            <person name="Thoren M.H."/>
            <person name="Johannesson H."/>
        </authorList>
    </citation>
    <scope>NUCLEOTIDE SEQUENCE</scope>
    <source>
        <strain evidence="1">CBS 955.72</strain>
    </source>
</reference>
<proteinExistence type="predicted"/>
<protein>
    <submittedName>
        <fullName evidence="1">Uncharacterized protein</fullName>
    </submittedName>
</protein>
<sequence>MAAPGHHLSWLDGIDFSHAESLAANPQLRTQAINRFYHVIKHFEADKPSRYNNDYNRPALVRLTFQYACSPESQNRFLLAFFQRLLLGMTDGDIHLDDDLHSLLFAFAEDLLFSLFVPLLAAGNQYTPQITPLTHTAIQNAQTQEELPVLSATVTAVPSHVSLMKGKEK</sequence>
<comment type="caution">
    <text evidence="1">The sequence shown here is derived from an EMBL/GenBank/DDBJ whole genome shotgun (WGS) entry which is preliminary data.</text>
</comment>
<dbReference type="Proteomes" id="UP001275084">
    <property type="component" value="Unassembled WGS sequence"/>
</dbReference>
<organism evidence="1 2">
    <name type="scientific">Lasiosphaeria hispida</name>
    <dbReference type="NCBI Taxonomy" id="260671"/>
    <lineage>
        <taxon>Eukaryota</taxon>
        <taxon>Fungi</taxon>
        <taxon>Dikarya</taxon>
        <taxon>Ascomycota</taxon>
        <taxon>Pezizomycotina</taxon>
        <taxon>Sordariomycetes</taxon>
        <taxon>Sordariomycetidae</taxon>
        <taxon>Sordariales</taxon>
        <taxon>Lasiosphaeriaceae</taxon>
        <taxon>Lasiosphaeria</taxon>
    </lineage>
</organism>
<evidence type="ECO:0000313" key="1">
    <source>
        <dbReference type="EMBL" id="KAK3364042.1"/>
    </source>
</evidence>
<name>A0AAJ0HW77_9PEZI</name>
<evidence type="ECO:0000313" key="2">
    <source>
        <dbReference type="Proteomes" id="UP001275084"/>
    </source>
</evidence>
<dbReference type="AlphaFoldDB" id="A0AAJ0HW77"/>
<keyword evidence="2" id="KW-1185">Reference proteome</keyword>
<accession>A0AAJ0HW77</accession>